<comment type="caution">
    <text evidence="1">The sequence shown here is derived from an EMBL/GenBank/DDBJ whole genome shotgun (WGS) entry which is preliminary data.</text>
</comment>
<organism evidence="1">
    <name type="scientific">marine sediment metagenome</name>
    <dbReference type="NCBI Taxonomy" id="412755"/>
    <lineage>
        <taxon>unclassified sequences</taxon>
        <taxon>metagenomes</taxon>
        <taxon>ecological metagenomes</taxon>
    </lineage>
</organism>
<dbReference type="SUPFAM" id="SSF51126">
    <property type="entry name" value="Pectin lyase-like"/>
    <property type="match status" value="1"/>
</dbReference>
<dbReference type="AlphaFoldDB" id="A0A0F9G747"/>
<proteinExistence type="predicted"/>
<evidence type="ECO:0008006" key="2">
    <source>
        <dbReference type="Google" id="ProtNLM"/>
    </source>
</evidence>
<sequence length="333" mass="35812">MIQKRNLDKSLINWIVSESGLGPGIGDVKYVATATSATNQYRSWLEQNGVKSGSIYTTPTLAENSLTAYRNDVVVVMPGTYTLTSLLTWDRNNTHIIGSHSASPWSNNVIIRHTASTATSPWLTFSGNDCLIKNIHFISGGSNAAQHYNIKNTGSGNMYENCWFEGPTNATQGTDTDVNNVLIDGGGNYFRNCIFGTTAHNTMNGAAQVGWTGSAYRSTFENCLFFMSVAATAGRMLDCGKSSSDISGPQFFRNCQFSAWYSGHSDQCSALVYDNNKAGTGQLIFDPNCMFVGFDKIVTGGSSQAATYCGHPLTAAHDGTVAGLIERQTGSNP</sequence>
<protein>
    <recommendedName>
        <fullName evidence="2">Right handed beta helix domain-containing protein</fullName>
    </recommendedName>
</protein>
<evidence type="ECO:0000313" key="1">
    <source>
        <dbReference type="EMBL" id="KKL94553.1"/>
    </source>
</evidence>
<reference evidence="1" key="1">
    <citation type="journal article" date="2015" name="Nature">
        <title>Complex archaea that bridge the gap between prokaryotes and eukaryotes.</title>
        <authorList>
            <person name="Spang A."/>
            <person name="Saw J.H."/>
            <person name="Jorgensen S.L."/>
            <person name="Zaremba-Niedzwiedzka K."/>
            <person name="Martijn J."/>
            <person name="Lind A.E."/>
            <person name="van Eijk R."/>
            <person name="Schleper C."/>
            <person name="Guy L."/>
            <person name="Ettema T.J."/>
        </authorList>
    </citation>
    <scope>NUCLEOTIDE SEQUENCE</scope>
</reference>
<name>A0A0F9G747_9ZZZZ</name>
<dbReference type="InterPro" id="IPR011050">
    <property type="entry name" value="Pectin_lyase_fold/virulence"/>
</dbReference>
<dbReference type="EMBL" id="LAZR01018894">
    <property type="protein sequence ID" value="KKL94553.1"/>
    <property type="molecule type" value="Genomic_DNA"/>
</dbReference>
<dbReference type="Gene3D" id="2.160.20.10">
    <property type="entry name" value="Single-stranded right-handed beta-helix, Pectin lyase-like"/>
    <property type="match status" value="1"/>
</dbReference>
<dbReference type="InterPro" id="IPR012334">
    <property type="entry name" value="Pectin_lyas_fold"/>
</dbReference>
<gene>
    <name evidence="1" type="ORF">LCGC14_1863480</name>
</gene>
<accession>A0A0F9G747</accession>